<keyword evidence="1" id="KW-1133">Transmembrane helix</keyword>
<feature type="transmembrane region" description="Helical" evidence="1">
    <location>
        <begin position="353"/>
        <end position="372"/>
    </location>
</feature>
<accession>A0ABU4RNL7</accession>
<feature type="transmembrane region" description="Helical" evidence="1">
    <location>
        <begin position="112"/>
        <end position="134"/>
    </location>
</feature>
<feature type="transmembrane region" description="Helical" evidence="1">
    <location>
        <begin position="28"/>
        <end position="49"/>
    </location>
</feature>
<protein>
    <submittedName>
        <fullName evidence="2">Oligosaccharide repeat unit polymerase</fullName>
    </submittedName>
</protein>
<evidence type="ECO:0000313" key="3">
    <source>
        <dbReference type="Proteomes" id="UP001274321"/>
    </source>
</evidence>
<sequence>MIGLSLAAHTLLFFGLCAVLFRRGYANVYSGLFIYLAFHFMVFVQRPLAVHLFGLDSEFIFMTYWPPDEVFLRTLLVSDIGLLAFVTAYVSALGFRPIAPTLSLPPVGRADVLSFGLSALILSPLIAYSFFLAFTMRQAYDTDVLFELSKLNIAIDPTTGARLLTDTTAYVLFARYMAFPFAIFLIVLMRGRWWSYLPMVFCLFVALQLGERWPLIIGALVAVLVVGYLQRQTRFRARHYVLLALGLIVFVVVGQNRNAILSGDFSLDVSLAQSSFGNHPDFANYEFLAYVVGKVPDASGTFSYFTQYLGVFTQPIPRAFWPDKPVGSPINLVNLQAYGRFASRTTSLVGDGWISLGYAGVVVTLGLVGAFYGRMFHWFCRRDVSIYFFCAHFWVVVLLLQWARDGSYKILDFFFFCVGPTILAAGIRRLIGGNAATGSPAQISLPVRPGGRPA</sequence>
<dbReference type="NCBIfam" id="TIGR04370">
    <property type="entry name" value="glyco_rpt_poly"/>
    <property type="match status" value="1"/>
</dbReference>
<keyword evidence="1" id="KW-0812">Transmembrane</keyword>
<organism evidence="2 3">
    <name type="scientific">Terrihabitans rhizophilus</name>
    <dbReference type="NCBI Taxonomy" id="3092662"/>
    <lineage>
        <taxon>Bacteria</taxon>
        <taxon>Pseudomonadati</taxon>
        <taxon>Pseudomonadota</taxon>
        <taxon>Alphaproteobacteria</taxon>
        <taxon>Hyphomicrobiales</taxon>
        <taxon>Terrihabitans</taxon>
    </lineage>
</organism>
<dbReference type="Proteomes" id="UP001274321">
    <property type="component" value="Unassembled WGS sequence"/>
</dbReference>
<reference evidence="2 3" key="1">
    <citation type="submission" date="2023-11" db="EMBL/GenBank/DDBJ databases">
        <authorList>
            <person name="Bao R."/>
        </authorList>
    </citation>
    <scope>NUCLEOTIDE SEQUENCE [LARGE SCALE GENOMIC DNA]</scope>
    <source>
        <strain evidence="2 3">PJ23</strain>
    </source>
</reference>
<feature type="transmembrane region" description="Helical" evidence="1">
    <location>
        <begin position="384"/>
        <end position="404"/>
    </location>
</feature>
<name>A0ABU4RNL7_9HYPH</name>
<gene>
    <name evidence="2" type="ORF">SCD90_06835</name>
</gene>
<dbReference type="RefSeq" id="WP_319843900.1">
    <property type="nucleotide sequence ID" value="NZ_JAXAFJ010000003.1"/>
</dbReference>
<evidence type="ECO:0000256" key="1">
    <source>
        <dbReference type="SAM" id="Phobius"/>
    </source>
</evidence>
<keyword evidence="3" id="KW-1185">Reference proteome</keyword>
<comment type="caution">
    <text evidence="2">The sequence shown here is derived from an EMBL/GenBank/DDBJ whole genome shotgun (WGS) entry which is preliminary data.</text>
</comment>
<feature type="transmembrane region" description="Helical" evidence="1">
    <location>
        <begin position="70"/>
        <end position="92"/>
    </location>
</feature>
<proteinExistence type="predicted"/>
<keyword evidence="1" id="KW-0472">Membrane</keyword>
<dbReference type="EMBL" id="JAXAFJ010000003">
    <property type="protein sequence ID" value="MDX6805773.1"/>
    <property type="molecule type" value="Genomic_DNA"/>
</dbReference>
<feature type="transmembrane region" description="Helical" evidence="1">
    <location>
        <begin position="213"/>
        <end position="229"/>
    </location>
</feature>
<evidence type="ECO:0000313" key="2">
    <source>
        <dbReference type="EMBL" id="MDX6805773.1"/>
    </source>
</evidence>
<feature type="transmembrane region" description="Helical" evidence="1">
    <location>
        <begin position="172"/>
        <end position="193"/>
    </location>
</feature>
<feature type="transmembrane region" description="Helical" evidence="1">
    <location>
        <begin position="410"/>
        <end position="427"/>
    </location>
</feature>
<feature type="transmembrane region" description="Helical" evidence="1">
    <location>
        <begin position="241"/>
        <end position="260"/>
    </location>
</feature>